<evidence type="ECO:0000313" key="4">
    <source>
        <dbReference type="Proteomes" id="UP000264330"/>
    </source>
</evidence>
<dbReference type="GO" id="GO:0003677">
    <property type="term" value="F:DNA binding"/>
    <property type="evidence" value="ECO:0007669"/>
    <property type="project" value="UniProtKB-KW"/>
</dbReference>
<dbReference type="RefSeq" id="WP_013070491.1">
    <property type="nucleotide sequence ID" value="NZ_CALFQJ010000237.1"/>
</dbReference>
<dbReference type="OMA" id="TIFREIN"/>
<dbReference type="GO" id="GO:0000160">
    <property type="term" value="P:phosphorelay signal transduction system"/>
    <property type="evidence" value="ECO:0007669"/>
    <property type="project" value="InterPro"/>
</dbReference>
<gene>
    <name evidence="3" type="ORF">DGQ38_06660</name>
</gene>
<evidence type="ECO:0000256" key="1">
    <source>
        <dbReference type="PROSITE-ProRule" id="PRU00169"/>
    </source>
</evidence>
<reference evidence="3 4" key="1">
    <citation type="journal article" date="2018" name="Nat. Biotechnol.">
        <title>A standardized bacterial taxonomy based on genome phylogeny substantially revises the tree of life.</title>
        <authorList>
            <person name="Parks D.H."/>
            <person name="Chuvochina M."/>
            <person name="Waite D.W."/>
            <person name="Rinke C."/>
            <person name="Skarshewski A."/>
            <person name="Chaumeil P.A."/>
            <person name="Hugenholtz P."/>
        </authorList>
    </citation>
    <scope>NUCLEOTIDE SEQUENCE [LARGE SCALE GENOMIC DNA]</scope>
    <source>
        <strain evidence="3">UBA9359</strain>
    </source>
</reference>
<dbReference type="PROSITE" id="PS50110">
    <property type="entry name" value="RESPONSE_REGULATORY"/>
    <property type="match status" value="1"/>
</dbReference>
<protein>
    <submittedName>
        <fullName evidence="3">DNA-binding response regulator</fullName>
    </submittedName>
</protein>
<feature type="domain" description="Response regulatory" evidence="2">
    <location>
        <begin position="5"/>
        <end position="134"/>
    </location>
</feature>
<dbReference type="Pfam" id="PF00072">
    <property type="entry name" value="Response_reg"/>
    <property type="match status" value="1"/>
</dbReference>
<dbReference type="AlphaFoldDB" id="A0A3D5IY94"/>
<keyword evidence="1" id="KW-0597">Phosphoprotein</keyword>
<proteinExistence type="predicted"/>
<accession>A0A3D5IY94</accession>
<dbReference type="Gene3D" id="3.40.50.2300">
    <property type="match status" value="1"/>
</dbReference>
<name>A0A3D5IY94_9FLAO</name>
<dbReference type="EMBL" id="DPMF01000155">
    <property type="protein sequence ID" value="HCV80717.1"/>
    <property type="molecule type" value="Genomic_DNA"/>
</dbReference>
<dbReference type="Proteomes" id="UP000264330">
    <property type="component" value="Unassembled WGS sequence"/>
</dbReference>
<keyword evidence="3" id="KW-0238">DNA-binding</keyword>
<dbReference type="SUPFAM" id="SSF52172">
    <property type="entry name" value="CheY-like"/>
    <property type="match status" value="1"/>
</dbReference>
<sequence length="219" mass="25355">MKSERILIIDDHALIVEGYKNVLLLDNERYEIDTAFSCEEGFSKLEIARSHGFYYDIICLDMNLPAYDEMSILSGEDLGLLARKWFPKTKLVVLTMYNDNYRLYNIMKSLEPEAFLLKRDISPQEFSTAIRKCTQGEIYYSHTVNAMLRSTITSDFVLDKIDRSILHYLSKGILTKELPEYIPMSLGGIEKRKRVMKEIFDIKGGDLVLVDFAKKHGFL</sequence>
<comment type="caution">
    <text evidence="3">The sequence shown here is derived from an EMBL/GenBank/DDBJ whole genome shotgun (WGS) entry which is preliminary data.</text>
</comment>
<dbReference type="InterPro" id="IPR011006">
    <property type="entry name" value="CheY-like_superfamily"/>
</dbReference>
<feature type="modified residue" description="4-aspartylphosphate" evidence="1">
    <location>
        <position position="61"/>
    </location>
</feature>
<dbReference type="InterPro" id="IPR001789">
    <property type="entry name" value="Sig_transdc_resp-reg_receiver"/>
</dbReference>
<evidence type="ECO:0000313" key="3">
    <source>
        <dbReference type="EMBL" id="HCV80717.1"/>
    </source>
</evidence>
<organism evidence="3 4">
    <name type="scientific">Zunongwangia profunda</name>
    <dbReference type="NCBI Taxonomy" id="398743"/>
    <lineage>
        <taxon>Bacteria</taxon>
        <taxon>Pseudomonadati</taxon>
        <taxon>Bacteroidota</taxon>
        <taxon>Flavobacteriia</taxon>
        <taxon>Flavobacteriales</taxon>
        <taxon>Flavobacteriaceae</taxon>
        <taxon>Zunongwangia</taxon>
    </lineage>
</organism>
<evidence type="ECO:0000259" key="2">
    <source>
        <dbReference type="PROSITE" id="PS50110"/>
    </source>
</evidence>